<accession>A0ABR8EGC5</accession>
<dbReference type="InterPro" id="IPR036097">
    <property type="entry name" value="HisK_dim/P_sf"/>
</dbReference>
<dbReference type="SMART" id="SM00388">
    <property type="entry name" value="HisKA"/>
    <property type="match status" value="1"/>
</dbReference>
<feature type="coiled-coil region" evidence="7">
    <location>
        <begin position="176"/>
        <end position="207"/>
    </location>
</feature>
<dbReference type="PANTHER" id="PTHR42878:SF15">
    <property type="entry name" value="BACTERIOPHYTOCHROME"/>
    <property type="match status" value="1"/>
</dbReference>
<evidence type="ECO:0000259" key="8">
    <source>
        <dbReference type="PROSITE" id="PS50109"/>
    </source>
</evidence>
<dbReference type="InterPro" id="IPR004358">
    <property type="entry name" value="Sig_transdc_His_kin-like_C"/>
</dbReference>
<dbReference type="InterPro" id="IPR003594">
    <property type="entry name" value="HATPase_dom"/>
</dbReference>
<evidence type="ECO:0000256" key="3">
    <source>
        <dbReference type="ARBA" id="ARBA00022553"/>
    </source>
</evidence>
<dbReference type="EC" id="2.7.13.3" evidence="2"/>
<dbReference type="SUPFAM" id="SSF55785">
    <property type="entry name" value="PYP-like sensor domain (PAS domain)"/>
    <property type="match status" value="1"/>
</dbReference>
<dbReference type="InterPro" id="IPR036890">
    <property type="entry name" value="HATPase_C_sf"/>
</dbReference>
<feature type="domain" description="Histidine kinase" evidence="8">
    <location>
        <begin position="214"/>
        <end position="426"/>
    </location>
</feature>
<evidence type="ECO:0000256" key="6">
    <source>
        <dbReference type="ARBA" id="ARBA00023012"/>
    </source>
</evidence>
<keyword evidence="7" id="KW-0175">Coiled coil</keyword>
<dbReference type="InterPro" id="IPR035965">
    <property type="entry name" value="PAS-like_dom_sf"/>
</dbReference>
<keyword evidence="3" id="KW-0597">Phosphoprotein</keyword>
<comment type="caution">
    <text evidence="10">The sequence shown here is derived from an EMBL/GenBank/DDBJ whole genome shotgun (WGS) entry which is preliminary data.</text>
</comment>
<evidence type="ECO:0000259" key="9">
    <source>
        <dbReference type="PROSITE" id="PS50113"/>
    </source>
</evidence>
<dbReference type="Pfam" id="PF00512">
    <property type="entry name" value="HisKA"/>
    <property type="match status" value="1"/>
</dbReference>
<gene>
    <name evidence="10" type="ORF">H6G72_12545</name>
</gene>
<dbReference type="EMBL" id="JACJSK010000015">
    <property type="protein sequence ID" value="MBD2544651.1"/>
    <property type="molecule type" value="Genomic_DNA"/>
</dbReference>
<dbReference type="PANTHER" id="PTHR42878">
    <property type="entry name" value="TWO-COMPONENT HISTIDINE KINASE"/>
    <property type="match status" value="1"/>
</dbReference>
<keyword evidence="6" id="KW-0902">Two-component regulatory system</keyword>
<evidence type="ECO:0000313" key="11">
    <source>
        <dbReference type="Proteomes" id="UP000641954"/>
    </source>
</evidence>
<dbReference type="InterPro" id="IPR005467">
    <property type="entry name" value="His_kinase_dom"/>
</dbReference>
<keyword evidence="11" id="KW-1185">Reference proteome</keyword>
<dbReference type="PROSITE" id="PS50109">
    <property type="entry name" value="HIS_KIN"/>
    <property type="match status" value="1"/>
</dbReference>
<evidence type="ECO:0000256" key="5">
    <source>
        <dbReference type="ARBA" id="ARBA00022777"/>
    </source>
</evidence>
<proteinExistence type="predicted"/>
<evidence type="ECO:0000313" key="10">
    <source>
        <dbReference type="EMBL" id="MBD2544651.1"/>
    </source>
</evidence>
<dbReference type="SUPFAM" id="SSF55874">
    <property type="entry name" value="ATPase domain of HSP90 chaperone/DNA topoisomerase II/histidine kinase"/>
    <property type="match status" value="1"/>
</dbReference>
<comment type="catalytic activity">
    <reaction evidence="1">
        <text>ATP + protein L-histidine = ADP + protein N-phospho-L-histidine.</text>
        <dbReference type="EC" id="2.7.13.3"/>
    </reaction>
</comment>
<keyword evidence="4" id="KW-0808">Transferase</keyword>
<sequence>MCPWYDRTGEIAGLIIQSTCLPIKKLTNLPRNTQGIVTQESKSLLAKERSLLEAVLRYMPVGAIVAEAPSGRLIWRNQQAKQISGTLFSGNLFLDTTNIEDYSHWRGFHPDGSLYQPQEWPIIRSITTGEAIKAEEIVIEYEDRTLGTLLMSSAPIRHLDGTIIGGVSMFWDITERKQTEQKIININQELEQRVQERTAQLEATNRELEAFSYSVSHDLRAPLRGIDGFSKALLMFYQDQLDERAKHYLNRIRANSLRMGELIDDLLSLSRLTRSQMQRTQVDLSAIASEIMADLCQNAPERNVKFSSTPGLIAIGDTRLLRIVLENLLNNAWKYTCRQPKAEISFGAIENYHGKLAYFVKDNGAGFDMSSANKLFGAFQRLHSEEEFPGTGIGLATVKRIIHKHGGQVWAESAVNQGATFYFTLS</sequence>
<dbReference type="PROSITE" id="PS50113">
    <property type="entry name" value="PAC"/>
    <property type="match status" value="1"/>
</dbReference>
<evidence type="ECO:0000256" key="1">
    <source>
        <dbReference type="ARBA" id="ARBA00000085"/>
    </source>
</evidence>
<dbReference type="InterPro" id="IPR050351">
    <property type="entry name" value="BphY/WalK/GraS-like"/>
</dbReference>
<dbReference type="InterPro" id="IPR003661">
    <property type="entry name" value="HisK_dim/P_dom"/>
</dbReference>
<dbReference type="Proteomes" id="UP000641954">
    <property type="component" value="Unassembled WGS sequence"/>
</dbReference>
<keyword evidence="5" id="KW-0418">Kinase</keyword>
<evidence type="ECO:0000256" key="2">
    <source>
        <dbReference type="ARBA" id="ARBA00012438"/>
    </source>
</evidence>
<evidence type="ECO:0000256" key="4">
    <source>
        <dbReference type="ARBA" id="ARBA00022679"/>
    </source>
</evidence>
<dbReference type="SMART" id="SM00387">
    <property type="entry name" value="HATPase_c"/>
    <property type="match status" value="1"/>
</dbReference>
<organism evidence="10 11">
    <name type="scientific">Planktothricoides raciborskii FACHB-1370</name>
    <dbReference type="NCBI Taxonomy" id="2949576"/>
    <lineage>
        <taxon>Bacteria</taxon>
        <taxon>Bacillati</taxon>
        <taxon>Cyanobacteriota</taxon>
        <taxon>Cyanophyceae</taxon>
        <taxon>Oscillatoriophycideae</taxon>
        <taxon>Oscillatoriales</taxon>
        <taxon>Oscillatoriaceae</taxon>
        <taxon>Planktothricoides</taxon>
    </lineage>
</organism>
<dbReference type="CDD" id="cd00082">
    <property type="entry name" value="HisKA"/>
    <property type="match status" value="1"/>
</dbReference>
<reference evidence="10 11" key="1">
    <citation type="journal article" date="2020" name="ISME J.">
        <title>Comparative genomics reveals insights into cyanobacterial evolution and habitat adaptation.</title>
        <authorList>
            <person name="Chen M.Y."/>
            <person name="Teng W.K."/>
            <person name="Zhao L."/>
            <person name="Hu C.X."/>
            <person name="Zhou Y.K."/>
            <person name="Han B.P."/>
            <person name="Song L.R."/>
            <person name="Shu W.S."/>
        </authorList>
    </citation>
    <scope>NUCLEOTIDE SEQUENCE [LARGE SCALE GENOMIC DNA]</scope>
    <source>
        <strain evidence="10 11">FACHB-1370</strain>
    </source>
</reference>
<evidence type="ECO:0000256" key="7">
    <source>
        <dbReference type="SAM" id="Coils"/>
    </source>
</evidence>
<feature type="domain" description="PAC" evidence="9">
    <location>
        <begin position="133"/>
        <end position="185"/>
    </location>
</feature>
<dbReference type="Gene3D" id="3.30.565.10">
    <property type="entry name" value="Histidine kinase-like ATPase, C-terminal domain"/>
    <property type="match status" value="1"/>
</dbReference>
<dbReference type="Gene3D" id="1.10.287.130">
    <property type="match status" value="1"/>
</dbReference>
<dbReference type="Pfam" id="PF02518">
    <property type="entry name" value="HATPase_c"/>
    <property type="match status" value="1"/>
</dbReference>
<protein>
    <recommendedName>
        <fullName evidence="2">histidine kinase</fullName>
        <ecNumber evidence="2">2.7.13.3</ecNumber>
    </recommendedName>
</protein>
<dbReference type="PRINTS" id="PR00344">
    <property type="entry name" value="BCTRLSENSOR"/>
</dbReference>
<dbReference type="Gene3D" id="3.30.450.20">
    <property type="entry name" value="PAS domain"/>
    <property type="match status" value="1"/>
</dbReference>
<dbReference type="SUPFAM" id="SSF47384">
    <property type="entry name" value="Homodimeric domain of signal transducing histidine kinase"/>
    <property type="match status" value="1"/>
</dbReference>
<dbReference type="InterPro" id="IPR000700">
    <property type="entry name" value="PAS-assoc_C"/>
</dbReference>
<name>A0ABR8EGC5_9CYAN</name>